<dbReference type="Gene3D" id="1.10.530.10">
    <property type="match status" value="1"/>
</dbReference>
<reference evidence="3 4" key="1">
    <citation type="submission" date="2020-08" db="EMBL/GenBank/DDBJ databases">
        <title>Genome sequence of Rhizobiales bacterium strain IZ6.</title>
        <authorList>
            <person name="Nakai R."/>
            <person name="Naganuma T."/>
        </authorList>
    </citation>
    <scope>NUCLEOTIDE SEQUENCE [LARGE SCALE GENOMIC DNA]</scope>
    <source>
        <strain evidence="3 4">IZ6</strain>
    </source>
</reference>
<dbReference type="Proteomes" id="UP000515317">
    <property type="component" value="Chromosome"/>
</dbReference>
<keyword evidence="1" id="KW-0472">Membrane</keyword>
<evidence type="ECO:0000313" key="3">
    <source>
        <dbReference type="EMBL" id="BCJ90049.1"/>
    </source>
</evidence>
<protein>
    <recommendedName>
        <fullName evidence="2">Peptidoglycan binding-like domain-containing protein</fullName>
    </recommendedName>
</protein>
<sequence length="410" mass="44055">MHVTAAHLRAIANGPAPLAGKLVGPINRYAAEHDITTRRRVGHWLSHMSVETGGFTRLEENLNYKTAARIRAVWPSRFKTDAAAQPFVRNPVALAEKVYGNRRDLGNMQPGDGWKYRGLGPMQTTGRSNFQMVKNATGLDVIAEPDLLLDPDRGTEASALYFAKRVAKHADADAPIASRKAVNGGTHGLAEFKAALARAYKALPQDAPQRASLISPAVEEEPEAAPPAPAVDGLVAKSVKEKLSEVGYTEVGYVDDDWGGKSVAAMSAFENDNGLPITGFPNAENIALLDAAEPGSRPIAKARQNVTAKDIKENSPIVQTTQKSKFEIWIGAAGAALTTVYSAVVDFFGDAWDYLAPVREIATDIPLWAYGAAALLLCFILRNRFERIETARLEAEKTGAITTTPGQDGA</sequence>
<evidence type="ECO:0000256" key="1">
    <source>
        <dbReference type="SAM" id="Phobius"/>
    </source>
</evidence>
<evidence type="ECO:0000313" key="4">
    <source>
        <dbReference type="Proteomes" id="UP000515317"/>
    </source>
</evidence>
<dbReference type="SUPFAM" id="SSF47090">
    <property type="entry name" value="PGBD-like"/>
    <property type="match status" value="1"/>
</dbReference>
<proteinExistence type="predicted"/>
<evidence type="ECO:0000259" key="2">
    <source>
        <dbReference type="Pfam" id="PF01471"/>
    </source>
</evidence>
<dbReference type="PANTHER" id="PTHR34408:SF1">
    <property type="entry name" value="GLYCOSYL HYDROLASE FAMILY 19 DOMAIN-CONTAINING PROTEIN HI_1415"/>
    <property type="match status" value="1"/>
</dbReference>
<dbReference type="InterPro" id="IPR036365">
    <property type="entry name" value="PGBD-like_sf"/>
</dbReference>
<dbReference type="EMBL" id="AP023361">
    <property type="protein sequence ID" value="BCJ90049.1"/>
    <property type="molecule type" value="Genomic_DNA"/>
</dbReference>
<dbReference type="PANTHER" id="PTHR34408">
    <property type="entry name" value="FAMILY PROTEIN, PUTATIVE-RELATED"/>
    <property type="match status" value="1"/>
</dbReference>
<accession>A0A6S6QM92</accession>
<organism evidence="3 4">
    <name type="scientific">Terrihabitans soli</name>
    <dbReference type="NCBI Taxonomy" id="708113"/>
    <lineage>
        <taxon>Bacteria</taxon>
        <taxon>Pseudomonadati</taxon>
        <taxon>Pseudomonadota</taxon>
        <taxon>Alphaproteobacteria</taxon>
        <taxon>Hyphomicrobiales</taxon>
        <taxon>Terrihabitans</taxon>
    </lineage>
</organism>
<dbReference type="InterPro" id="IPR023346">
    <property type="entry name" value="Lysozyme-like_dom_sf"/>
</dbReference>
<gene>
    <name evidence="3" type="ORF">IZ6_07840</name>
</gene>
<keyword evidence="4" id="KW-1185">Reference proteome</keyword>
<dbReference type="SUPFAM" id="SSF53955">
    <property type="entry name" value="Lysozyme-like"/>
    <property type="match status" value="1"/>
</dbReference>
<dbReference type="InterPro" id="IPR052354">
    <property type="entry name" value="Cell_Wall_Dynamics_Protein"/>
</dbReference>
<keyword evidence="1" id="KW-0812">Transmembrane</keyword>
<keyword evidence="1" id="KW-1133">Transmembrane helix</keyword>
<dbReference type="Pfam" id="PF01471">
    <property type="entry name" value="PG_binding_1"/>
    <property type="match status" value="1"/>
</dbReference>
<dbReference type="RefSeq" id="WP_222876709.1">
    <property type="nucleotide sequence ID" value="NZ_AP023361.1"/>
</dbReference>
<feature type="transmembrane region" description="Helical" evidence="1">
    <location>
        <begin position="326"/>
        <end position="345"/>
    </location>
</feature>
<feature type="transmembrane region" description="Helical" evidence="1">
    <location>
        <begin position="365"/>
        <end position="382"/>
    </location>
</feature>
<name>A0A6S6QM92_9HYPH</name>
<feature type="domain" description="Peptidoglycan binding-like" evidence="2">
    <location>
        <begin position="237"/>
        <end position="285"/>
    </location>
</feature>
<dbReference type="InterPro" id="IPR002477">
    <property type="entry name" value="Peptidoglycan-bd-like"/>
</dbReference>
<dbReference type="KEGG" id="tso:IZ6_07840"/>
<dbReference type="AlphaFoldDB" id="A0A6S6QM92"/>